<evidence type="ECO:0000313" key="3">
    <source>
        <dbReference type="Proteomes" id="UP000476176"/>
    </source>
</evidence>
<organism evidence="2 3">
    <name type="scientific">Phytophthora fragariae</name>
    <dbReference type="NCBI Taxonomy" id="53985"/>
    <lineage>
        <taxon>Eukaryota</taxon>
        <taxon>Sar</taxon>
        <taxon>Stramenopiles</taxon>
        <taxon>Oomycota</taxon>
        <taxon>Peronosporomycetes</taxon>
        <taxon>Peronosporales</taxon>
        <taxon>Peronosporaceae</taxon>
        <taxon>Phytophthora</taxon>
    </lineage>
</organism>
<evidence type="ECO:0000313" key="2">
    <source>
        <dbReference type="EMBL" id="KAE9248856.1"/>
    </source>
</evidence>
<feature type="compositionally biased region" description="Low complexity" evidence="1">
    <location>
        <begin position="336"/>
        <end position="346"/>
    </location>
</feature>
<name>A0A6G0PL61_9STRA</name>
<protein>
    <submittedName>
        <fullName evidence="2">Uncharacterized protein</fullName>
    </submittedName>
</protein>
<evidence type="ECO:0000256" key="1">
    <source>
        <dbReference type="SAM" id="MobiDB-lite"/>
    </source>
</evidence>
<comment type="caution">
    <text evidence="2">The sequence shown here is derived from an EMBL/GenBank/DDBJ whole genome shotgun (WGS) entry which is preliminary data.</text>
</comment>
<sequence length="428" mass="47252">MARFDVGHPNAFVQPVGEQCDQWAYRLVTGYKMQAGSALLHVRFETQVLRITLADSQSVIAVDRLNYALRTGSGVNVTVLNALELLDRQNDVIAACGKSRSGLPASVLSTMVSVEFAPDENVPLIRPDTLEIVFVRRQHIVDCELDGRNTNPANVFKDPILSESPAPVTRPNVGAANSITNNFGLACSDSEDETKDNDTSTVQANISLVRLQNRSLRKRTREADAVDDDLFLPDDTDLPVFPTKGFYNSTVYNFIKTGAVFMMRFAVLSRPDAATCNRLVFWINSKLGKFRSQIIAANIQTAALVGLEFTRNDDHLLELYQAQQDRQRIAQLSIKSTRTPGSTRPSSTRDPRMTKVSSVPRELLAMLPKQGNKTMCMRFLSKKGCTGPAPGQCSDPNRAHFKPLALPADAKTFIDKTFLGLGPDFQDL</sequence>
<dbReference type="AlphaFoldDB" id="A0A6G0PL61"/>
<dbReference type="EMBL" id="QXGC01000118">
    <property type="protein sequence ID" value="KAE9248856.1"/>
    <property type="molecule type" value="Genomic_DNA"/>
</dbReference>
<feature type="region of interest" description="Disordered" evidence="1">
    <location>
        <begin position="333"/>
        <end position="355"/>
    </location>
</feature>
<dbReference type="Proteomes" id="UP000476176">
    <property type="component" value="Unassembled WGS sequence"/>
</dbReference>
<gene>
    <name evidence="2" type="ORF">PF004_g3657</name>
</gene>
<reference evidence="2 3" key="1">
    <citation type="submission" date="2018-09" db="EMBL/GenBank/DDBJ databases">
        <title>Genomic investigation of the strawberry pathogen Phytophthora fragariae indicates pathogenicity is determined by transcriptional variation in three key races.</title>
        <authorList>
            <person name="Adams T.M."/>
            <person name="Armitage A.D."/>
            <person name="Sobczyk M.K."/>
            <person name="Bates H.J."/>
            <person name="Dunwell J.M."/>
            <person name="Nellist C.F."/>
            <person name="Harrison R.J."/>
        </authorList>
    </citation>
    <scope>NUCLEOTIDE SEQUENCE [LARGE SCALE GENOMIC DNA]</scope>
    <source>
        <strain evidence="2 3">BC-23</strain>
    </source>
</reference>
<proteinExistence type="predicted"/>
<accession>A0A6G0PL61</accession>